<dbReference type="InterPro" id="IPR017452">
    <property type="entry name" value="GPCR_Rhodpsn_7TM"/>
</dbReference>
<dbReference type="Pfam" id="PF00001">
    <property type="entry name" value="7tm_1"/>
    <property type="match status" value="1"/>
</dbReference>
<keyword evidence="13" id="KW-1185">Reference proteome</keyword>
<feature type="compositionally biased region" description="Low complexity" evidence="10">
    <location>
        <begin position="693"/>
        <end position="705"/>
    </location>
</feature>
<comment type="similarity">
    <text evidence="2">Belongs to the G-protein coupled receptor 1 family.</text>
</comment>
<keyword evidence="3" id="KW-1003">Cell membrane</keyword>
<evidence type="ECO:0000256" key="6">
    <source>
        <dbReference type="ARBA" id="ARBA00023040"/>
    </source>
</evidence>
<protein>
    <submittedName>
        <fullName evidence="14">Uncharacterized protein LOC115625185</fullName>
    </submittedName>
</protein>
<keyword evidence="6" id="KW-0297">G-protein coupled receptor</keyword>
<dbReference type="GO" id="GO:0071880">
    <property type="term" value="P:adenylate cyclase-activating adrenergic receptor signaling pathway"/>
    <property type="evidence" value="ECO:0007669"/>
    <property type="project" value="TreeGrafter"/>
</dbReference>
<proteinExistence type="inferred from homology"/>
<dbReference type="PROSITE" id="PS50262">
    <property type="entry name" value="G_PROTEIN_RECEP_F1_2"/>
    <property type="match status" value="1"/>
</dbReference>
<feature type="transmembrane region" description="Helical" evidence="11">
    <location>
        <begin position="643"/>
        <end position="662"/>
    </location>
</feature>
<dbReference type="GO" id="GO:0043410">
    <property type="term" value="P:positive regulation of MAPK cascade"/>
    <property type="evidence" value="ECO:0007669"/>
    <property type="project" value="TreeGrafter"/>
</dbReference>
<dbReference type="InterPro" id="IPR000276">
    <property type="entry name" value="GPCR_Rhodpsn"/>
</dbReference>
<evidence type="ECO:0000256" key="10">
    <source>
        <dbReference type="SAM" id="MobiDB-lite"/>
    </source>
</evidence>
<dbReference type="Gene3D" id="1.20.1070.10">
    <property type="entry name" value="Rhodopsin 7-helix transmembrane proteins"/>
    <property type="match status" value="3"/>
</dbReference>
<evidence type="ECO:0000256" key="3">
    <source>
        <dbReference type="ARBA" id="ARBA00022475"/>
    </source>
</evidence>
<dbReference type="AlphaFoldDB" id="A0A6J2TJ15"/>
<dbReference type="GO" id="GO:0004989">
    <property type="term" value="F:octopamine receptor activity"/>
    <property type="evidence" value="ECO:0007669"/>
    <property type="project" value="TreeGrafter"/>
</dbReference>
<dbReference type="SUPFAM" id="SSF81321">
    <property type="entry name" value="Family A G protein-coupled receptor-like"/>
    <property type="match status" value="1"/>
</dbReference>
<evidence type="ECO:0000313" key="14">
    <source>
        <dbReference type="RefSeq" id="XP_030376009.1"/>
    </source>
</evidence>
<comment type="subcellular location">
    <subcellularLocation>
        <location evidence="1">Cell membrane</location>
        <topology evidence="1">Multi-pass membrane protein</topology>
    </subcellularLocation>
</comment>
<feature type="region of interest" description="Disordered" evidence="10">
    <location>
        <begin position="502"/>
        <end position="561"/>
    </location>
</feature>
<dbReference type="PRINTS" id="PR00237">
    <property type="entry name" value="GPCRRHODOPSN"/>
</dbReference>
<keyword evidence="5 11" id="KW-1133">Transmembrane helix</keyword>
<feature type="region of interest" description="Disordered" evidence="10">
    <location>
        <begin position="690"/>
        <end position="712"/>
    </location>
</feature>
<feature type="transmembrane region" description="Helical" evidence="11">
    <location>
        <begin position="608"/>
        <end position="631"/>
    </location>
</feature>
<feature type="transmembrane region" description="Helical" evidence="11">
    <location>
        <begin position="289"/>
        <end position="315"/>
    </location>
</feature>
<evidence type="ECO:0000256" key="7">
    <source>
        <dbReference type="ARBA" id="ARBA00023136"/>
    </source>
</evidence>
<evidence type="ECO:0000256" key="8">
    <source>
        <dbReference type="ARBA" id="ARBA00023170"/>
    </source>
</evidence>
<gene>
    <name evidence="14" type="primary">LOC115625185</name>
</gene>
<name>A0A6J2TJ15_DROLE</name>
<evidence type="ECO:0000256" key="2">
    <source>
        <dbReference type="ARBA" id="ARBA00010663"/>
    </source>
</evidence>
<dbReference type="OrthoDB" id="5980076at2759"/>
<evidence type="ECO:0000256" key="5">
    <source>
        <dbReference type="ARBA" id="ARBA00022989"/>
    </source>
</evidence>
<dbReference type="CDD" id="cd00637">
    <property type="entry name" value="7tm_classA_rhodopsin-like"/>
    <property type="match status" value="2"/>
</dbReference>
<feature type="compositionally biased region" description="Low complexity" evidence="10">
    <location>
        <begin position="547"/>
        <end position="561"/>
    </location>
</feature>
<evidence type="ECO:0000256" key="4">
    <source>
        <dbReference type="ARBA" id="ARBA00022692"/>
    </source>
</evidence>
<keyword evidence="8" id="KW-0675">Receptor</keyword>
<feature type="transmembrane region" description="Helical" evidence="11">
    <location>
        <begin position="40"/>
        <end position="59"/>
    </location>
</feature>
<dbReference type="Proteomes" id="UP000504634">
    <property type="component" value="Unplaced"/>
</dbReference>
<keyword evidence="7 11" id="KW-0472">Membrane</keyword>
<evidence type="ECO:0000259" key="12">
    <source>
        <dbReference type="PROSITE" id="PS50262"/>
    </source>
</evidence>
<evidence type="ECO:0000256" key="11">
    <source>
        <dbReference type="SAM" id="Phobius"/>
    </source>
</evidence>
<feature type="domain" description="G-protein coupled receptors family 1 profile" evidence="12">
    <location>
        <begin position="211"/>
        <end position="660"/>
    </location>
</feature>
<dbReference type="PANTHER" id="PTHR24248">
    <property type="entry name" value="ADRENERGIC RECEPTOR-RELATED G-PROTEIN COUPLED RECEPTOR"/>
    <property type="match status" value="1"/>
</dbReference>
<evidence type="ECO:0000313" key="13">
    <source>
        <dbReference type="Proteomes" id="UP000504634"/>
    </source>
</evidence>
<sequence>MAIDFLILSLLLISFIINLLALCAFWVTPGLRTTANRFTINLLIINLIVCCILAPTLFLSGTGQQSLQALVGPTLSSGNSDADSIEFYSKPGNHQMTIRHNGRLVEQDGIIVKKVQNVSKGETIETIYKCNSTSCRELTIDERIDGIVITETEEDNLSAVLDNASGAAGEQQQQRERERQQHFLLSSVPASQQHVELRCWSIDMTAALGALAVLLVVGDTWCAVTDPLRYQSRISGVKTWVFIALTWAIGILFGALSAFRVLDFEADTLLSKQRRFAATYFNISSTNSIFGIVYACVYFIVIILLPFGFVCGMYWRIFSEARGNGLRMRQNGSSPLLQSALNLTHQPHAGTLQYSNSLCVHRHSISSASSHGAGSNNGGAAITGGLQMQIDQRKSSPSCLRRDSAAKVLLPTISDDGASDDVDAESTTGHLVPVPEHSLADRNQNILLTLQTASGEIKRNYSARQLPLLGTSSQDLRESHRLLGIRQVHSSPNLQKYTQLRQDSLSDECNSPHLLGPVPHHVSYSSPHQHELQLQQQHHPHFNSPRHQQQQQQHHLQSCQQGNASHALQIPAIHASPKALSYMSSLRHRLSNASSLFKYREESRAARISILVVIMFLVSYLPFGFLVLLQARLSAANFGGSTQLAIFMILLGNLSSPFIFAYRNKRVRRGVKRLFGLDARAALKRQCSSSVKTNGTSAGNNNNTSMAQLQRNSSKLSQYSSNSCKYLTPQSSLVSNYATPTTAMQSTSVPVHATTLTLRPNSSCSTIINFGSSRDGKSSAESDEPPMDCELAPPVAPPVRPPRPKLQRGITIVEHITIAPPKFQPRRGLFDMFFRSSKKLQSCAQGVKEASEPTEV</sequence>
<dbReference type="GO" id="GO:0005886">
    <property type="term" value="C:plasma membrane"/>
    <property type="evidence" value="ECO:0007669"/>
    <property type="project" value="UniProtKB-SubCell"/>
</dbReference>
<dbReference type="FunFam" id="1.20.1070.10:FF:000397">
    <property type="entry name" value="GG11470"/>
    <property type="match status" value="1"/>
</dbReference>
<organism evidence="13 14">
    <name type="scientific">Drosophila lebanonensis</name>
    <name type="common">Fruit fly</name>
    <name type="synonym">Scaptodrosophila lebanonensis</name>
    <dbReference type="NCBI Taxonomy" id="7225"/>
    <lineage>
        <taxon>Eukaryota</taxon>
        <taxon>Metazoa</taxon>
        <taxon>Ecdysozoa</taxon>
        <taxon>Arthropoda</taxon>
        <taxon>Hexapoda</taxon>
        <taxon>Insecta</taxon>
        <taxon>Pterygota</taxon>
        <taxon>Neoptera</taxon>
        <taxon>Endopterygota</taxon>
        <taxon>Diptera</taxon>
        <taxon>Brachycera</taxon>
        <taxon>Muscomorpha</taxon>
        <taxon>Ephydroidea</taxon>
        <taxon>Drosophilidae</taxon>
        <taxon>Scaptodrosophila</taxon>
    </lineage>
</organism>
<dbReference type="GeneID" id="115625185"/>
<dbReference type="PANTHER" id="PTHR24248:SF190">
    <property type="entry name" value="GH12381P"/>
    <property type="match status" value="1"/>
</dbReference>
<reference evidence="14" key="1">
    <citation type="submission" date="2025-08" db="UniProtKB">
        <authorList>
            <consortium name="RefSeq"/>
        </authorList>
    </citation>
    <scope>IDENTIFICATION</scope>
    <source>
        <strain evidence="14">11010-0011.00</strain>
        <tissue evidence="14">Whole body</tissue>
    </source>
</reference>
<keyword evidence="4 11" id="KW-0812">Transmembrane</keyword>
<feature type="transmembrane region" description="Helical" evidence="11">
    <location>
        <begin position="240"/>
        <end position="262"/>
    </location>
</feature>
<feature type="transmembrane region" description="Helical" evidence="11">
    <location>
        <begin position="6"/>
        <end position="28"/>
    </location>
</feature>
<accession>A0A6J2TJ15</accession>
<keyword evidence="9" id="KW-0807">Transducer</keyword>
<evidence type="ECO:0000256" key="9">
    <source>
        <dbReference type="ARBA" id="ARBA00023224"/>
    </source>
</evidence>
<dbReference type="RefSeq" id="XP_030376009.1">
    <property type="nucleotide sequence ID" value="XM_030520149.1"/>
</dbReference>
<evidence type="ECO:0000256" key="1">
    <source>
        <dbReference type="ARBA" id="ARBA00004651"/>
    </source>
</evidence>